<dbReference type="RefSeq" id="WP_071552402.1">
    <property type="nucleotide sequence ID" value="NZ_CP017886.1"/>
</dbReference>
<dbReference type="Gene3D" id="3.30.1120.70">
    <property type="match status" value="1"/>
</dbReference>
<dbReference type="NCBIfam" id="TIGR01537">
    <property type="entry name" value="portal_HK97"/>
    <property type="match status" value="1"/>
</dbReference>
<dbReference type="Proteomes" id="UP000182567">
    <property type="component" value="Chromosome"/>
</dbReference>
<evidence type="ECO:0000256" key="1">
    <source>
        <dbReference type="SAM" id="MobiDB-lite"/>
    </source>
</evidence>
<name>A0A1J0EKK4_9PSED</name>
<dbReference type="EMBL" id="CP017886">
    <property type="protein sequence ID" value="APC16495.1"/>
    <property type="molecule type" value="Genomic_DNA"/>
</dbReference>
<evidence type="ECO:0000313" key="3">
    <source>
        <dbReference type="Proteomes" id="UP000182567"/>
    </source>
</evidence>
<organism evidence="2 3">
    <name type="scientific">Pseudomonas frederiksbergensis</name>
    <dbReference type="NCBI Taxonomy" id="104087"/>
    <lineage>
        <taxon>Bacteria</taxon>
        <taxon>Pseudomonadati</taxon>
        <taxon>Pseudomonadota</taxon>
        <taxon>Gammaproteobacteria</taxon>
        <taxon>Pseudomonadales</taxon>
        <taxon>Pseudomonadaceae</taxon>
        <taxon>Pseudomonas</taxon>
    </lineage>
</organism>
<accession>A0A1J0EKK4</accession>
<dbReference type="GeneID" id="46909052"/>
<reference evidence="3" key="1">
    <citation type="submission" date="2016-10" db="EMBL/GenBank/DDBJ databases">
        <title>Pseudomonas frederiksbergensis ERGS4:02 complete genome.</title>
        <authorList>
            <person name="Kumar R."/>
            <person name="Acharya V."/>
            <person name="Singh D."/>
        </authorList>
    </citation>
    <scope>NUCLEOTIDE SEQUENCE [LARGE SCALE GENOMIC DNA]</scope>
    <source>
        <strain evidence="3">ERGS4:02</strain>
    </source>
</reference>
<gene>
    <name evidence="2" type="ORF">BLL42_12415</name>
</gene>
<feature type="region of interest" description="Disordered" evidence="1">
    <location>
        <begin position="371"/>
        <end position="411"/>
    </location>
</feature>
<dbReference type="OrthoDB" id="9765386at2"/>
<dbReference type="Pfam" id="PF04860">
    <property type="entry name" value="Phage_portal"/>
    <property type="match status" value="1"/>
</dbReference>
<dbReference type="Gene3D" id="3.40.140.120">
    <property type="match status" value="1"/>
</dbReference>
<dbReference type="InterPro" id="IPR006427">
    <property type="entry name" value="Portal_HK97"/>
</dbReference>
<dbReference type="AlphaFoldDB" id="A0A1J0EKK4"/>
<evidence type="ECO:0000313" key="2">
    <source>
        <dbReference type="EMBL" id="APC16495.1"/>
    </source>
</evidence>
<dbReference type="Gene3D" id="1.20.1270.210">
    <property type="match status" value="1"/>
</dbReference>
<protein>
    <submittedName>
        <fullName evidence="2">Phage portal protein</fullName>
    </submittedName>
</protein>
<sequence>MKKRRGRRLETRNNTPAFDTYYDRFATAQNVAGVTVNVNSAESISAVYAAVAAISETVGSLPLDVYRNTEDGREKAKTHPLYRLLHDAPNHYQTALEFREQMQRHVLLRGNAYAEIVWSSAGRVEALLPLHPDGVSILRTSTGALLYETTNKEGRTKRLLADEVLHLRYHSDDGILGRSPIQVARETVGLALAERTHGAKMFEQGTKLSGVIETQPGTTKVQAREIRESWSEGYSSVANHGKTGVLPQGATFKTVSMTLEDAEWIEARRLSVEEVARLFRVPPVLIGDLREANYSNAVELGRYFVTHTLRRHLVAWEQAINRVCLTSPAFFVEFNVEGLLRGDSLNRAQFYESAISTGWMLKSEARRIENLPTIEGIDDDKETPPKDPAAPPQGSTNPTGGNEGKGKGEKE</sequence>
<dbReference type="InterPro" id="IPR006944">
    <property type="entry name" value="Phage/GTA_portal"/>
</dbReference>
<proteinExistence type="predicted"/>